<organism evidence="6 7">
    <name type="scientific">Silvania hatchlandensis</name>
    <dbReference type="NCBI Taxonomy" id="2926469"/>
    <lineage>
        <taxon>Bacteria</taxon>
        <taxon>Pseudomonadati</taxon>
        <taxon>Pseudomonadota</taxon>
        <taxon>Gammaproteobacteria</taxon>
        <taxon>Enterobacterales</taxon>
        <taxon>Enterobacteriaceae</taxon>
        <taxon>Silvania</taxon>
    </lineage>
</organism>
<protein>
    <submittedName>
        <fullName evidence="6">Fimbrial protein</fullName>
    </submittedName>
</protein>
<dbReference type="GO" id="GO:0043709">
    <property type="term" value="P:cell adhesion involved in single-species biofilm formation"/>
    <property type="evidence" value="ECO:0007669"/>
    <property type="project" value="TreeGrafter"/>
</dbReference>
<dbReference type="InterPro" id="IPR008966">
    <property type="entry name" value="Adhesion_dom_sf"/>
</dbReference>
<keyword evidence="3" id="KW-0281">Fimbrium</keyword>
<gene>
    <name evidence="6" type="ORF">M8014_10425</name>
</gene>
<dbReference type="AlphaFoldDB" id="A0A9J6Q192"/>
<dbReference type="InterPro" id="IPR036937">
    <property type="entry name" value="Adhesion_dom_fimbrial_sf"/>
</dbReference>
<feature type="domain" description="Fimbrial-type adhesion" evidence="5">
    <location>
        <begin position="198"/>
        <end position="354"/>
    </location>
</feature>
<evidence type="ECO:0000256" key="3">
    <source>
        <dbReference type="ARBA" id="ARBA00023263"/>
    </source>
</evidence>
<dbReference type="Pfam" id="PF00419">
    <property type="entry name" value="Fimbrial"/>
    <property type="match status" value="1"/>
</dbReference>
<dbReference type="SUPFAM" id="SSF49401">
    <property type="entry name" value="Bacterial adhesins"/>
    <property type="match status" value="1"/>
</dbReference>
<comment type="subcellular location">
    <subcellularLocation>
        <location evidence="1">Fimbrium</location>
    </subcellularLocation>
</comment>
<dbReference type="GO" id="GO:0009289">
    <property type="term" value="C:pilus"/>
    <property type="evidence" value="ECO:0007669"/>
    <property type="project" value="UniProtKB-SubCell"/>
</dbReference>
<evidence type="ECO:0000259" key="5">
    <source>
        <dbReference type="Pfam" id="PF00419"/>
    </source>
</evidence>
<accession>A0A9J6Q192</accession>
<keyword evidence="4" id="KW-0732">Signal</keyword>
<reference evidence="6" key="1">
    <citation type="submission" date="2022-05" db="EMBL/GenBank/DDBJ databases">
        <title>Description of a novel species of Leclercia; Leclercia tamurae and the Proposal for a Novel Genus Silvania gen. nov. Containing Two Novel Species Silvania hatchlandensis sp. nov. and Silvania confinis sp. nov. Isolated from the Rhizosphere of Oak.</title>
        <authorList>
            <person name="Maddock D.W."/>
            <person name="Brady C.L."/>
            <person name="Denman S."/>
            <person name="Arnold D."/>
        </authorList>
    </citation>
    <scope>NUCLEOTIDE SEQUENCE</scope>
    <source>
        <strain evidence="6">H19S6</strain>
    </source>
</reference>
<feature type="signal peptide" evidence="4">
    <location>
        <begin position="1"/>
        <end position="19"/>
    </location>
</feature>
<name>A0A9J6Q192_9ENTR</name>
<evidence type="ECO:0000313" key="6">
    <source>
        <dbReference type="EMBL" id="MCU6664753.1"/>
    </source>
</evidence>
<comment type="caution">
    <text evidence="6">The sequence shown here is derived from an EMBL/GenBank/DDBJ whole genome shotgun (WGS) entry which is preliminary data.</text>
</comment>
<evidence type="ECO:0000313" key="7">
    <source>
        <dbReference type="Proteomes" id="UP001063816"/>
    </source>
</evidence>
<evidence type="ECO:0000256" key="2">
    <source>
        <dbReference type="ARBA" id="ARBA00006671"/>
    </source>
</evidence>
<evidence type="ECO:0000256" key="1">
    <source>
        <dbReference type="ARBA" id="ARBA00004561"/>
    </source>
</evidence>
<proteinExistence type="inferred from homology"/>
<dbReference type="PANTHER" id="PTHR33420:SF14">
    <property type="entry name" value="TYPE 1 FIMBRIN D-MANNOSE SPECIFIC ADHESIN"/>
    <property type="match status" value="1"/>
</dbReference>
<dbReference type="Proteomes" id="UP001063816">
    <property type="component" value="Unassembled WGS sequence"/>
</dbReference>
<dbReference type="InterPro" id="IPR000259">
    <property type="entry name" value="Adhesion_dom_fimbrial"/>
</dbReference>
<dbReference type="InterPro" id="IPR050263">
    <property type="entry name" value="Bact_Fimbrial_Adh_Pro"/>
</dbReference>
<dbReference type="RefSeq" id="WP_271282511.1">
    <property type="nucleotide sequence ID" value="NZ_JAMGZK010000047.1"/>
</dbReference>
<keyword evidence="7" id="KW-1185">Reference proteome</keyword>
<comment type="similarity">
    <text evidence="2">Belongs to the fimbrial protein family.</text>
</comment>
<feature type="chain" id="PRO_5039928646" evidence="4">
    <location>
        <begin position="20"/>
        <end position="355"/>
    </location>
</feature>
<evidence type="ECO:0000256" key="4">
    <source>
        <dbReference type="SAM" id="SignalP"/>
    </source>
</evidence>
<dbReference type="PANTHER" id="PTHR33420">
    <property type="entry name" value="FIMBRIAL SUBUNIT ELFA-RELATED"/>
    <property type="match status" value="1"/>
</dbReference>
<sequence length="355" mass="39023">MIRWIFLFILACFSSASYATCSSGAVEYAPPLYVDLSDKINATNTTWYATFTTQYTGSFNCSTDNSKFGYTQVLSTDNNYATILGFNDNKHKVRAEIIDAPAEKSIWDRGSHNASELNTPFTVRFTLVDGNSQAITGDTAQLGDVLLVTDLSGMSLWEVITWPVNQMVKIVQWLFNGFKWPYDSLDMFGQPMTIKYAPKPTTCSFNNAGLTVKLPSMGVQQVTHAKGQPGLTPFTLNFTCQDITALRTTDRMIEVFMSSNNLLSTDETVLVDNSNSGAKGIGLRLIKRDDPQSPVVMSTSTTERGSATALYHLPAGALASGSFAIPMAVYYYAWRPYDASQGTLNTSAMLNIIYP</sequence>
<dbReference type="EMBL" id="JAMGZK010000047">
    <property type="protein sequence ID" value="MCU6664753.1"/>
    <property type="molecule type" value="Genomic_DNA"/>
</dbReference>
<dbReference type="Gene3D" id="2.60.40.1090">
    <property type="entry name" value="Fimbrial-type adhesion domain"/>
    <property type="match status" value="1"/>
</dbReference>